<dbReference type="SUPFAM" id="SSF53955">
    <property type="entry name" value="Lysozyme-like"/>
    <property type="match status" value="1"/>
</dbReference>
<reference evidence="5 6" key="1">
    <citation type="submission" date="2019-09" db="EMBL/GenBank/DDBJ databases">
        <title>Distinct polysaccharide growth profiles of human intestinal Prevotella copri isolates.</title>
        <authorList>
            <person name="Fehlner-Peach H."/>
            <person name="Magnabosco C."/>
            <person name="Raghavan V."/>
            <person name="Scher J.U."/>
            <person name="Tett A."/>
            <person name="Cox L.M."/>
            <person name="Gottsegen C."/>
            <person name="Watters A."/>
            <person name="Wiltshire- Gordon J.D."/>
            <person name="Segata N."/>
            <person name="Bonneau R."/>
            <person name="Littman D.R."/>
        </authorList>
    </citation>
    <scope>NUCLEOTIDE SEQUENCE [LARGE SCALE GENOMIC DNA]</scope>
    <source>
        <strain evidence="6">iAQ1173</strain>
    </source>
</reference>
<dbReference type="CDD" id="cd16894">
    <property type="entry name" value="MltD-like"/>
    <property type="match status" value="1"/>
</dbReference>
<evidence type="ECO:0000313" key="5">
    <source>
        <dbReference type="EMBL" id="MQP11487.1"/>
    </source>
</evidence>
<comment type="caution">
    <text evidence="5">The sequence shown here is derived from an EMBL/GenBank/DDBJ whole genome shotgun (WGS) entry which is preliminary data.</text>
</comment>
<evidence type="ECO:0000256" key="1">
    <source>
        <dbReference type="ARBA" id="ARBA00007734"/>
    </source>
</evidence>
<dbReference type="Pfam" id="PF01464">
    <property type="entry name" value="SLT"/>
    <property type="match status" value="1"/>
</dbReference>
<dbReference type="PROSITE" id="PS00922">
    <property type="entry name" value="TRANSGLYCOSYLASE"/>
    <property type="match status" value="1"/>
</dbReference>
<evidence type="ECO:0000313" key="6">
    <source>
        <dbReference type="Proteomes" id="UP000384372"/>
    </source>
</evidence>
<dbReference type="InterPro" id="IPR023346">
    <property type="entry name" value="Lysozyme-like_dom_sf"/>
</dbReference>
<accession>A0A6A7WAI5</accession>
<dbReference type="AlphaFoldDB" id="A0A6A7WAI5"/>
<proteinExistence type="inferred from homology"/>
<keyword evidence="3" id="KW-0732">Signal</keyword>
<dbReference type="Gene3D" id="3.10.350.10">
    <property type="entry name" value="LysM domain"/>
    <property type="match status" value="1"/>
</dbReference>
<dbReference type="InterPro" id="IPR008258">
    <property type="entry name" value="Transglycosylase_SLT_dom_1"/>
</dbReference>
<sequence>MKKILLLAAAMLLGMPAQMLAQTDDTEEKKEDVITVTDKQGNEEEIEVPVGLEDNLDSLLHLYNAKTYMMQDTSCNYRDVNPVFDKEVYIDRLKRLPTIIEMPYNDVVQKFIDRYSGKLRRSVSYMLGAGNFYMPIFEEALEAYNLPLELKYLPVIESALNPTAVSRVGATGLWQFMIGTGKRYGLEVNSLIDERRDPVKSSYAAAHYLSDLYKIFDDWSLVIAAYNCGPDKVNKAIHRAKGSADYWNIYPYLPKETRGYVPAFIAANYIMNYYCDHNICPMVTELPIKTDTVVVNKDLHLEQIAQVLNINIQHLRSLNPQYRRDIVNGLNKPMTVRLPSSLVGPFIDQEDSIYNFKTDELLLKRSVVEVNQEEPKVSRHSYHSSRHRSSATRSRSRKSRSRKSKRGGRNVTIKSGDTLSEIAERNHTTVAKLRKLNKISGNHIRAGKKLKVK</sequence>
<dbReference type="Pfam" id="PF01476">
    <property type="entry name" value="LysM"/>
    <property type="match status" value="1"/>
</dbReference>
<feature type="chain" id="PRO_5025420388" evidence="3">
    <location>
        <begin position="22"/>
        <end position="453"/>
    </location>
</feature>
<protein>
    <submittedName>
        <fullName evidence="5">Transglycosylase SLT domain-containing protein</fullName>
    </submittedName>
</protein>
<feature type="region of interest" description="Disordered" evidence="2">
    <location>
        <begin position="373"/>
        <end position="420"/>
    </location>
</feature>
<name>A0A6A7WAI5_9BACT</name>
<dbReference type="InterPro" id="IPR018392">
    <property type="entry name" value="LysM"/>
</dbReference>
<dbReference type="Gene3D" id="1.10.530.10">
    <property type="match status" value="1"/>
</dbReference>
<feature type="compositionally biased region" description="Basic residues" evidence="2">
    <location>
        <begin position="378"/>
        <end position="408"/>
    </location>
</feature>
<dbReference type="GO" id="GO:0016020">
    <property type="term" value="C:membrane"/>
    <property type="evidence" value="ECO:0007669"/>
    <property type="project" value="InterPro"/>
</dbReference>
<organism evidence="5 6">
    <name type="scientific">Segatella copri</name>
    <dbReference type="NCBI Taxonomy" id="165179"/>
    <lineage>
        <taxon>Bacteria</taxon>
        <taxon>Pseudomonadati</taxon>
        <taxon>Bacteroidota</taxon>
        <taxon>Bacteroidia</taxon>
        <taxon>Bacteroidales</taxon>
        <taxon>Prevotellaceae</taxon>
        <taxon>Segatella</taxon>
    </lineage>
</organism>
<dbReference type="InterPro" id="IPR000189">
    <property type="entry name" value="Transglyc_AS"/>
</dbReference>
<comment type="similarity">
    <text evidence="1">Belongs to the transglycosylase Slt family.</text>
</comment>
<dbReference type="PROSITE" id="PS51782">
    <property type="entry name" value="LYSM"/>
    <property type="match status" value="1"/>
</dbReference>
<evidence type="ECO:0000259" key="4">
    <source>
        <dbReference type="PROSITE" id="PS51782"/>
    </source>
</evidence>
<feature type="domain" description="LysM" evidence="4">
    <location>
        <begin position="409"/>
        <end position="452"/>
    </location>
</feature>
<dbReference type="GO" id="GO:0008933">
    <property type="term" value="F:peptidoglycan lytic transglycosylase activity"/>
    <property type="evidence" value="ECO:0007669"/>
    <property type="project" value="InterPro"/>
</dbReference>
<evidence type="ECO:0000256" key="2">
    <source>
        <dbReference type="SAM" id="MobiDB-lite"/>
    </source>
</evidence>
<dbReference type="RefSeq" id="WP_158463224.1">
    <property type="nucleotide sequence ID" value="NZ_VZAD01000051.1"/>
</dbReference>
<dbReference type="InterPro" id="IPR036779">
    <property type="entry name" value="LysM_dom_sf"/>
</dbReference>
<gene>
    <name evidence="5" type="ORF">F7D20_05785</name>
</gene>
<dbReference type="PANTHER" id="PTHR37423:SF2">
    <property type="entry name" value="MEMBRANE-BOUND LYTIC MUREIN TRANSGLYCOSYLASE C"/>
    <property type="match status" value="1"/>
</dbReference>
<feature type="signal peptide" evidence="3">
    <location>
        <begin position="1"/>
        <end position="21"/>
    </location>
</feature>
<dbReference type="Proteomes" id="UP000384372">
    <property type="component" value="Unassembled WGS sequence"/>
</dbReference>
<dbReference type="EMBL" id="VZAD01000051">
    <property type="protein sequence ID" value="MQP11487.1"/>
    <property type="molecule type" value="Genomic_DNA"/>
</dbReference>
<dbReference type="SMART" id="SM00257">
    <property type="entry name" value="LysM"/>
    <property type="match status" value="1"/>
</dbReference>
<dbReference type="OrthoDB" id="9815002at2"/>
<dbReference type="CDD" id="cd00118">
    <property type="entry name" value="LysM"/>
    <property type="match status" value="1"/>
</dbReference>
<dbReference type="PANTHER" id="PTHR37423">
    <property type="entry name" value="SOLUBLE LYTIC MUREIN TRANSGLYCOSYLASE-RELATED"/>
    <property type="match status" value="1"/>
</dbReference>
<evidence type="ECO:0000256" key="3">
    <source>
        <dbReference type="SAM" id="SignalP"/>
    </source>
</evidence>
<dbReference type="SUPFAM" id="SSF54106">
    <property type="entry name" value="LysM domain"/>
    <property type="match status" value="1"/>
</dbReference>
<dbReference type="GO" id="GO:0000270">
    <property type="term" value="P:peptidoglycan metabolic process"/>
    <property type="evidence" value="ECO:0007669"/>
    <property type="project" value="InterPro"/>
</dbReference>
<keyword evidence="6" id="KW-1185">Reference proteome</keyword>